<dbReference type="GO" id="GO:0005971">
    <property type="term" value="C:ribonucleoside-diphosphate reductase complex"/>
    <property type="evidence" value="ECO:0007669"/>
    <property type="project" value="TreeGrafter"/>
</dbReference>
<proteinExistence type="inferred from homology"/>
<evidence type="ECO:0000313" key="15">
    <source>
        <dbReference type="EMBL" id="PCH40293.1"/>
    </source>
</evidence>
<feature type="domain" description="ATP-cone" evidence="14">
    <location>
        <begin position="2"/>
        <end position="93"/>
    </location>
</feature>
<evidence type="ECO:0000256" key="3">
    <source>
        <dbReference type="ARBA" id="ARBA00022533"/>
    </source>
</evidence>
<feature type="compositionally biased region" description="Polar residues" evidence="13">
    <location>
        <begin position="793"/>
        <end position="803"/>
    </location>
</feature>
<evidence type="ECO:0000256" key="12">
    <source>
        <dbReference type="RuleBase" id="RU003410"/>
    </source>
</evidence>
<dbReference type="STRING" id="742152.A0A2H3JKA7"/>
<keyword evidence="6 12" id="KW-0560">Oxidoreductase</keyword>
<dbReference type="InterPro" id="IPR013509">
    <property type="entry name" value="RNR_lsu_N"/>
</dbReference>
<evidence type="ECO:0000259" key="14">
    <source>
        <dbReference type="PROSITE" id="PS51161"/>
    </source>
</evidence>
<dbReference type="AlphaFoldDB" id="A0A2H3JKA7"/>
<dbReference type="PANTHER" id="PTHR11573">
    <property type="entry name" value="RIBONUCLEOSIDE-DIPHOSPHATE REDUCTASE LARGE CHAIN"/>
    <property type="match status" value="1"/>
</dbReference>
<dbReference type="PROSITE" id="PS51161">
    <property type="entry name" value="ATP_CONE"/>
    <property type="match status" value="1"/>
</dbReference>
<dbReference type="Pfam" id="PF03477">
    <property type="entry name" value="ATP-cone"/>
    <property type="match status" value="1"/>
</dbReference>
<comment type="function">
    <text evidence="9 12">Provides the precursors necessary for DNA synthesis. Catalyzes the biosynthesis of deoxyribonucleotides from the corresponding ribonucleotides.</text>
</comment>
<evidence type="ECO:0000256" key="9">
    <source>
        <dbReference type="ARBA" id="ARBA00024942"/>
    </source>
</evidence>
<dbReference type="PROSITE" id="PS00089">
    <property type="entry name" value="RIBORED_LARGE"/>
    <property type="match status" value="1"/>
</dbReference>
<dbReference type="InterPro" id="IPR005144">
    <property type="entry name" value="ATP-cone_dom"/>
</dbReference>
<dbReference type="InterPro" id="IPR013346">
    <property type="entry name" value="NrdE_NrdA_C"/>
</dbReference>
<keyword evidence="16" id="KW-1185">Reference proteome</keyword>
<evidence type="ECO:0000256" key="1">
    <source>
        <dbReference type="ARBA" id="ARBA00010406"/>
    </source>
</evidence>
<dbReference type="FunFam" id="3.20.70.20:FF:000001">
    <property type="entry name" value="Ribonucleoside-diphosphate reductase"/>
    <property type="match status" value="1"/>
</dbReference>
<dbReference type="Gene3D" id="3.20.70.20">
    <property type="match status" value="1"/>
</dbReference>
<evidence type="ECO:0000313" key="16">
    <source>
        <dbReference type="Proteomes" id="UP000218811"/>
    </source>
</evidence>
<evidence type="ECO:0000256" key="10">
    <source>
        <dbReference type="ARBA" id="ARBA00047754"/>
    </source>
</evidence>
<dbReference type="PRINTS" id="PR01183">
    <property type="entry name" value="RIBORDTASEM1"/>
</dbReference>
<accession>A0A2H3JKA7</accession>
<dbReference type="GO" id="GO:0004748">
    <property type="term" value="F:ribonucleoside-diphosphate reductase activity, thioredoxin disulfide as acceptor"/>
    <property type="evidence" value="ECO:0007669"/>
    <property type="project" value="UniProtKB-EC"/>
</dbReference>
<dbReference type="OrthoDB" id="3000483at2759"/>
<dbReference type="GO" id="GO:0009263">
    <property type="term" value="P:deoxyribonucleotide biosynthetic process"/>
    <property type="evidence" value="ECO:0007669"/>
    <property type="project" value="UniProtKB-KW"/>
</dbReference>
<feature type="compositionally biased region" description="Low complexity" evidence="13">
    <location>
        <begin position="782"/>
        <end position="792"/>
    </location>
</feature>
<feature type="compositionally biased region" description="Low complexity" evidence="13">
    <location>
        <begin position="827"/>
        <end position="837"/>
    </location>
</feature>
<dbReference type="InterPro" id="IPR000788">
    <property type="entry name" value="RNR_lg_C"/>
</dbReference>
<evidence type="ECO:0000256" key="8">
    <source>
        <dbReference type="ARBA" id="ARBA00023157"/>
    </source>
</evidence>
<keyword evidence="4 11" id="KW-0547">Nucleotide-binding</keyword>
<reference evidence="15 16" key="1">
    <citation type="journal article" date="2012" name="Science">
        <title>The Paleozoic origin of enzymatic lignin decomposition reconstructed from 31 fungal genomes.</title>
        <authorList>
            <person name="Floudas D."/>
            <person name="Binder M."/>
            <person name="Riley R."/>
            <person name="Barry K."/>
            <person name="Blanchette R.A."/>
            <person name="Henrissat B."/>
            <person name="Martinez A.T."/>
            <person name="Otillar R."/>
            <person name="Spatafora J.W."/>
            <person name="Yadav J.S."/>
            <person name="Aerts A."/>
            <person name="Benoit I."/>
            <person name="Boyd A."/>
            <person name="Carlson A."/>
            <person name="Copeland A."/>
            <person name="Coutinho P.M."/>
            <person name="de Vries R.P."/>
            <person name="Ferreira P."/>
            <person name="Findley K."/>
            <person name="Foster B."/>
            <person name="Gaskell J."/>
            <person name="Glotzer D."/>
            <person name="Gorecki P."/>
            <person name="Heitman J."/>
            <person name="Hesse C."/>
            <person name="Hori C."/>
            <person name="Igarashi K."/>
            <person name="Jurgens J.A."/>
            <person name="Kallen N."/>
            <person name="Kersten P."/>
            <person name="Kohler A."/>
            <person name="Kuees U."/>
            <person name="Kumar T.K.A."/>
            <person name="Kuo A."/>
            <person name="LaButti K."/>
            <person name="Larrondo L.F."/>
            <person name="Lindquist E."/>
            <person name="Ling A."/>
            <person name="Lombard V."/>
            <person name="Lucas S."/>
            <person name="Lundell T."/>
            <person name="Martin R."/>
            <person name="McLaughlin D.J."/>
            <person name="Morgenstern I."/>
            <person name="Morin E."/>
            <person name="Murat C."/>
            <person name="Nagy L.G."/>
            <person name="Nolan M."/>
            <person name="Ohm R.A."/>
            <person name="Patyshakuliyeva A."/>
            <person name="Rokas A."/>
            <person name="Ruiz-Duenas F.J."/>
            <person name="Sabat G."/>
            <person name="Salamov A."/>
            <person name="Samejima M."/>
            <person name="Schmutz J."/>
            <person name="Slot J.C."/>
            <person name="St John F."/>
            <person name="Stenlid J."/>
            <person name="Sun H."/>
            <person name="Sun S."/>
            <person name="Syed K."/>
            <person name="Tsang A."/>
            <person name="Wiebenga A."/>
            <person name="Young D."/>
            <person name="Pisabarro A."/>
            <person name="Eastwood D.C."/>
            <person name="Martin F."/>
            <person name="Cullen D."/>
            <person name="Grigoriev I.V."/>
            <person name="Hibbett D.S."/>
        </authorList>
    </citation>
    <scope>NUCLEOTIDE SEQUENCE [LARGE SCALE GENOMIC DNA]</scope>
    <source>
        <strain evidence="15 16">MD-104</strain>
    </source>
</reference>
<gene>
    <name evidence="15" type="ORF">WOLCODRAFT_131337</name>
</gene>
<dbReference type="SUPFAM" id="SSF51998">
    <property type="entry name" value="PFL-like glycyl radical enzymes"/>
    <property type="match status" value="1"/>
</dbReference>
<feature type="region of interest" description="Disordered" evidence="13">
    <location>
        <begin position="761"/>
        <end position="837"/>
    </location>
</feature>
<dbReference type="Pfam" id="PF00317">
    <property type="entry name" value="Ribonuc_red_lgN"/>
    <property type="match status" value="1"/>
</dbReference>
<evidence type="ECO:0000256" key="5">
    <source>
        <dbReference type="ARBA" id="ARBA00022840"/>
    </source>
</evidence>
<keyword evidence="8" id="KW-1015">Disulfide bond</keyword>
<dbReference type="SUPFAM" id="SSF48168">
    <property type="entry name" value="R1 subunit of ribonucleotide reductase, N-terminal domain"/>
    <property type="match status" value="1"/>
</dbReference>
<dbReference type="InterPro" id="IPR008926">
    <property type="entry name" value="RNR_R1-su_N"/>
</dbReference>
<dbReference type="Proteomes" id="UP000218811">
    <property type="component" value="Unassembled WGS sequence"/>
</dbReference>
<comment type="catalytic activity">
    <reaction evidence="10 12">
        <text>a 2'-deoxyribonucleoside 5'-diphosphate + [thioredoxin]-disulfide + H2O = a ribonucleoside 5'-diphosphate + [thioredoxin]-dithiol</text>
        <dbReference type="Rhea" id="RHEA:23252"/>
        <dbReference type="Rhea" id="RHEA-COMP:10698"/>
        <dbReference type="Rhea" id="RHEA-COMP:10700"/>
        <dbReference type="ChEBI" id="CHEBI:15377"/>
        <dbReference type="ChEBI" id="CHEBI:29950"/>
        <dbReference type="ChEBI" id="CHEBI:50058"/>
        <dbReference type="ChEBI" id="CHEBI:57930"/>
        <dbReference type="ChEBI" id="CHEBI:73316"/>
        <dbReference type="EC" id="1.17.4.1"/>
    </reaction>
</comment>
<keyword evidence="7 12" id="KW-0215">Deoxyribonucleotide synthesis</keyword>
<evidence type="ECO:0000256" key="7">
    <source>
        <dbReference type="ARBA" id="ARBA00023116"/>
    </source>
</evidence>
<keyword evidence="5 11" id="KW-0067">ATP-binding</keyword>
<evidence type="ECO:0000256" key="4">
    <source>
        <dbReference type="ARBA" id="ARBA00022741"/>
    </source>
</evidence>
<dbReference type="GO" id="GO:0005524">
    <property type="term" value="F:ATP binding"/>
    <property type="evidence" value="ECO:0007669"/>
    <property type="project" value="UniProtKB-UniRule"/>
</dbReference>
<dbReference type="InterPro" id="IPR039718">
    <property type="entry name" value="Rrm1"/>
</dbReference>
<dbReference type="PANTHER" id="PTHR11573:SF6">
    <property type="entry name" value="RIBONUCLEOSIDE-DIPHOSPHATE REDUCTASE LARGE SUBUNIT"/>
    <property type="match status" value="1"/>
</dbReference>
<dbReference type="CDD" id="cd01679">
    <property type="entry name" value="RNR_I"/>
    <property type="match status" value="1"/>
</dbReference>
<evidence type="ECO:0000256" key="13">
    <source>
        <dbReference type="SAM" id="MobiDB-lite"/>
    </source>
</evidence>
<evidence type="ECO:0000256" key="2">
    <source>
        <dbReference type="ARBA" id="ARBA00012274"/>
    </source>
</evidence>
<evidence type="ECO:0000256" key="6">
    <source>
        <dbReference type="ARBA" id="ARBA00023002"/>
    </source>
</evidence>
<dbReference type="OMA" id="IELPQHM"/>
<protein>
    <recommendedName>
        <fullName evidence="2 12">Ribonucleoside-diphosphate reductase</fullName>
        <ecNumber evidence="2 12">1.17.4.1</ecNumber>
    </recommendedName>
</protein>
<organism evidence="15 16">
    <name type="scientific">Wolfiporia cocos (strain MD-104)</name>
    <name type="common">Brown rot fungus</name>
    <dbReference type="NCBI Taxonomy" id="742152"/>
    <lineage>
        <taxon>Eukaryota</taxon>
        <taxon>Fungi</taxon>
        <taxon>Dikarya</taxon>
        <taxon>Basidiomycota</taxon>
        <taxon>Agaricomycotina</taxon>
        <taxon>Agaricomycetes</taxon>
        <taxon>Polyporales</taxon>
        <taxon>Phaeolaceae</taxon>
        <taxon>Wolfiporia</taxon>
    </lineage>
</organism>
<comment type="similarity">
    <text evidence="1 12">Belongs to the ribonucleoside diphosphate reductase large chain family.</text>
</comment>
<name>A0A2H3JKA7_WOLCO</name>
<sequence length="893" mass="99571">MAFVWKRGTRKERVQFDKITARISKLCYGLDQEHVDAISISQKVIAGVYQGVTTVELDNLAAETAAYLTTKHPDYAILAARIAVSNLHKETKKNFSAVISDLYHYVNPKNGRPAGMISKETYEIVMANAEQLDSAIIYDRDFNYNYFGFKTLERSYLLRLNGRTAERPQHMLMRVAVGIHGADIERALKTYNLMSERFFTHASPTLFNAGTPHAQLSSCFLVCMKDDSIEGIYDTLKNCAMISKTAGGIGLSIHNIRATGSYIAGTNGYSNGIVPMLRAYDATARYVDQGGNKRPGAFAIYLEPWHDDIFEFLDLRKNHGKEEVRARDLFYALWIPDLFMKRVKAGGQWSLFCPNEAPGLHEVWGEKFESLYEQYEREGRARRTIEAQKLWYAIMEAQIETGNPFMLYKDACNAKSNQQNLGTIKSSNLCTEIVEYSSPDETAVCNLASIALPTFVENGQYNFQRLHDVTKVVALNLNRIIDVNYYPVPEARRSNMRHRPIGIGVQGLADAFMALRMPFDSVEARELNKQIFETIYHAALEASSEIAAAEGPYESYEGSPASKGQLQYDLWGVTPTDLWDWTTLKEKIAQTGLRNSLLVAPMPTASTSQILGFNECFEPYTSNIYTRRVLAGEFQVVCPWLLRELVDRKLWNDQMKNMIIANNGSVQNIPGMPDDIKAIYKTVWEISQKKVLDMAADRGAFICQSQSLNVHLQSPTTAQLTSMHFYGWQKGLKTGMYYLRTRPAAQAIQFTVDQSYLKDSQKAQAGAPSSGITPLAPPAAPSTPTRAAPTSSVNDVNSATHTPIKTEPVTPALSSLATTHLDPPSPSLASTTTSSTDEAASLASLSLDEKTQRAAQQNPEFAAALQRQRERELEQAKLICSLENKEACLMCSG</sequence>
<dbReference type="EC" id="1.17.4.1" evidence="2 12"/>
<dbReference type="EMBL" id="KB468053">
    <property type="protein sequence ID" value="PCH40293.1"/>
    <property type="molecule type" value="Genomic_DNA"/>
</dbReference>
<dbReference type="NCBIfam" id="TIGR02506">
    <property type="entry name" value="NrdE_NrdA"/>
    <property type="match status" value="1"/>
</dbReference>
<dbReference type="UniPathway" id="UPA00326"/>
<evidence type="ECO:0000256" key="11">
    <source>
        <dbReference type="PROSITE-ProRule" id="PRU00492"/>
    </source>
</evidence>
<keyword evidence="3" id="KW-0021">Allosteric enzyme</keyword>
<dbReference type="Pfam" id="PF02867">
    <property type="entry name" value="Ribonuc_red_lgC"/>
    <property type="match status" value="1"/>
</dbReference>